<evidence type="ECO:0000313" key="1">
    <source>
        <dbReference type="EMBL" id="KAG5630744.1"/>
    </source>
</evidence>
<reference evidence="1 2" key="1">
    <citation type="submission" date="2020-09" db="EMBL/GenBank/DDBJ databases">
        <title>De no assembly of potato wild relative species, Solanum commersonii.</title>
        <authorList>
            <person name="Cho K."/>
        </authorList>
    </citation>
    <scope>NUCLEOTIDE SEQUENCE [LARGE SCALE GENOMIC DNA]</scope>
    <source>
        <strain evidence="1">LZ3.2</strain>
        <tissue evidence="1">Leaf</tissue>
    </source>
</reference>
<dbReference type="AlphaFoldDB" id="A0A9J6B254"/>
<proteinExistence type="predicted"/>
<organism evidence="1 2">
    <name type="scientific">Solanum commersonii</name>
    <name type="common">Commerson's wild potato</name>
    <name type="synonym">Commerson's nightshade</name>
    <dbReference type="NCBI Taxonomy" id="4109"/>
    <lineage>
        <taxon>Eukaryota</taxon>
        <taxon>Viridiplantae</taxon>
        <taxon>Streptophyta</taxon>
        <taxon>Embryophyta</taxon>
        <taxon>Tracheophyta</taxon>
        <taxon>Spermatophyta</taxon>
        <taxon>Magnoliopsida</taxon>
        <taxon>eudicotyledons</taxon>
        <taxon>Gunneridae</taxon>
        <taxon>Pentapetalae</taxon>
        <taxon>asterids</taxon>
        <taxon>lamiids</taxon>
        <taxon>Solanales</taxon>
        <taxon>Solanaceae</taxon>
        <taxon>Solanoideae</taxon>
        <taxon>Solaneae</taxon>
        <taxon>Solanum</taxon>
    </lineage>
</organism>
<accession>A0A9J6B254</accession>
<gene>
    <name evidence="1" type="ORF">H5410_002461</name>
</gene>
<dbReference type="EMBL" id="JACXVP010000001">
    <property type="protein sequence ID" value="KAG5630744.1"/>
    <property type="molecule type" value="Genomic_DNA"/>
</dbReference>
<name>A0A9J6B254_SOLCO</name>
<comment type="caution">
    <text evidence="1">The sequence shown here is derived from an EMBL/GenBank/DDBJ whole genome shotgun (WGS) entry which is preliminary data.</text>
</comment>
<dbReference type="Proteomes" id="UP000824120">
    <property type="component" value="Chromosome 1"/>
</dbReference>
<protein>
    <submittedName>
        <fullName evidence="1">Uncharacterized protein</fullName>
    </submittedName>
</protein>
<evidence type="ECO:0000313" key="2">
    <source>
        <dbReference type="Proteomes" id="UP000824120"/>
    </source>
</evidence>
<keyword evidence="2" id="KW-1185">Reference proteome</keyword>
<sequence>MEELVSILAILHNVAVNSKTLDQLNWGAKGDGKFSVIAAFKLLGPQHAITVSALEAYMEDQQILWSMFLGLIGRKWIMPQNIDYQGCIDKLELQKVDSTIKRIWKMIPAAIFWSIWNERNRRCFDGISTTYQF</sequence>
<dbReference type="OrthoDB" id="1937528at2759"/>